<evidence type="ECO:0000313" key="3">
    <source>
        <dbReference type="Proteomes" id="UP000271974"/>
    </source>
</evidence>
<dbReference type="SUPFAM" id="SSF141255">
    <property type="entry name" value="YccV-like"/>
    <property type="match status" value="1"/>
</dbReference>
<dbReference type="NCBIfam" id="TIGR02097">
    <property type="entry name" value="yccV"/>
    <property type="match status" value="1"/>
</dbReference>
<dbReference type="InterPro" id="IPR032698">
    <property type="entry name" value="SirB1_N"/>
</dbReference>
<dbReference type="InterPro" id="IPR036047">
    <property type="entry name" value="F-box-like_dom_sf"/>
</dbReference>
<dbReference type="EMBL" id="RQTK01000888">
    <property type="protein sequence ID" value="RUS73899.1"/>
    <property type="molecule type" value="Genomic_DNA"/>
</dbReference>
<reference evidence="2 3" key="1">
    <citation type="submission" date="2019-01" db="EMBL/GenBank/DDBJ databases">
        <title>A draft genome assembly of the solar-powered sea slug Elysia chlorotica.</title>
        <authorList>
            <person name="Cai H."/>
            <person name="Li Q."/>
            <person name="Fang X."/>
            <person name="Li J."/>
            <person name="Curtis N.E."/>
            <person name="Altenburger A."/>
            <person name="Shibata T."/>
            <person name="Feng M."/>
            <person name="Maeda T."/>
            <person name="Schwartz J.A."/>
            <person name="Shigenobu S."/>
            <person name="Lundholm N."/>
            <person name="Nishiyama T."/>
            <person name="Yang H."/>
            <person name="Hasebe M."/>
            <person name="Li S."/>
            <person name="Pierce S.K."/>
            <person name="Wang J."/>
        </authorList>
    </citation>
    <scope>NUCLEOTIDE SEQUENCE [LARGE SCALE GENOMIC DNA]</scope>
    <source>
        <strain evidence="2">EC2010</strain>
        <tissue evidence="2">Whole organism of an adult</tissue>
    </source>
</reference>
<dbReference type="Gene3D" id="2.30.30.390">
    <property type="entry name" value="Hemimethylated DNA-binding domain"/>
    <property type="match status" value="1"/>
</dbReference>
<name>A0A3S1BSJ2_ELYCH</name>
<evidence type="ECO:0000259" key="1">
    <source>
        <dbReference type="SMART" id="SM00992"/>
    </source>
</evidence>
<dbReference type="Pfam" id="PF13369">
    <property type="entry name" value="Transglut_core2"/>
    <property type="match status" value="1"/>
</dbReference>
<evidence type="ECO:0000313" key="2">
    <source>
        <dbReference type="EMBL" id="RUS73899.1"/>
    </source>
</evidence>
<dbReference type="SMART" id="SM00992">
    <property type="entry name" value="YccV-like"/>
    <property type="match status" value="1"/>
</dbReference>
<dbReference type="SUPFAM" id="SSF81383">
    <property type="entry name" value="F-box domain"/>
    <property type="match status" value="1"/>
</dbReference>
<dbReference type="InterPro" id="IPR036623">
    <property type="entry name" value="Hemimethylated_DNA-bd_sf"/>
</dbReference>
<feature type="domain" description="Hemimethylated DNA-binding" evidence="1">
    <location>
        <begin position="501"/>
        <end position="598"/>
    </location>
</feature>
<protein>
    <recommendedName>
        <fullName evidence="1">Hemimethylated DNA-binding domain-containing protein</fullName>
    </recommendedName>
</protein>
<comment type="caution">
    <text evidence="2">The sequence shown here is derived from an EMBL/GenBank/DDBJ whole genome shotgun (WGS) entry which is preliminary data.</text>
</comment>
<keyword evidence="3" id="KW-1185">Reference proteome</keyword>
<dbReference type="Gene3D" id="1.20.1280.50">
    <property type="match status" value="1"/>
</dbReference>
<gene>
    <name evidence="2" type="ORF">EGW08_018335</name>
</gene>
<dbReference type="AlphaFoldDB" id="A0A3S1BSJ2"/>
<dbReference type="PANTHER" id="PTHR31350">
    <property type="entry name" value="SI:DKEY-261L7.2"/>
    <property type="match status" value="1"/>
</dbReference>
<dbReference type="PANTHER" id="PTHR31350:SF21">
    <property type="entry name" value="F-BOX ONLY PROTEIN 21"/>
    <property type="match status" value="1"/>
</dbReference>
<dbReference type="InterPro" id="IPR011722">
    <property type="entry name" value="Hemimethylated_DNA-bd_dom"/>
</dbReference>
<dbReference type="GO" id="GO:0003677">
    <property type="term" value="F:DNA binding"/>
    <property type="evidence" value="ECO:0007669"/>
    <property type="project" value="InterPro"/>
</dbReference>
<accession>A0A3S1BSJ2</accession>
<dbReference type="STRING" id="188477.A0A3S1BSJ2"/>
<proteinExistence type="predicted"/>
<feature type="non-terminal residue" evidence="2">
    <location>
        <position position="625"/>
    </location>
</feature>
<dbReference type="OrthoDB" id="28868at2759"/>
<sequence>MEKLEVIKNDDYLSHLPPELLEKILADPMLGSSDVFSFSRTCTVCAEVASWNSLWKIKFKQRWPSIFRKVTNFFASTKGQTSIKWKSVYKHRMLVKRAVLSRVFEIGRANYMEEDKYQLAMNEINAYNFAEAESSDLAETSGSDVGLAHIFVINELREASKGGHVWTNLTRKFYAEKCLHCLSHEDLRPEVEAILTSNSNSIDLEEGATLIAQWMQPTEDFSLEDIKRQLDSLAEEVKTQLRISCPTHPLFDADLAAKCLKPEDTESLWSPSNCKVIMAAIEQLMKAKFNQDFTQYSHPYKSYINCVLRDRQAIPITLCLILMGIARRLGVVLEPVSYPETFIVRWLESPFRSGRERYTYVDPFNGRYSMSSVELTSPATEQCSKHEVLMRMLRNLLNTWRQTLAQHERRQTMLRYVVEMKCMVDLSNYHHVILMVQLLLQLEVNIQWAINLIQELVAIHPALTTALSDIPLKCETMLSSLREKVGKPRTDKVKRRADHPEIKYAVGLIMQHNKYDYRCVVCGWDSTCQAPEEWIRQMGVDRLPDGRNQPFYRVWVEDGSERYAAQENLRVAPTPGEVTVTKIGRMFDCYNGLFYEANPYLASDYPDDTESCRSLMDSFMKELPE</sequence>
<dbReference type="Proteomes" id="UP000271974">
    <property type="component" value="Unassembled WGS sequence"/>
</dbReference>
<organism evidence="2 3">
    <name type="scientific">Elysia chlorotica</name>
    <name type="common">Eastern emerald elysia</name>
    <name type="synonym">Sea slug</name>
    <dbReference type="NCBI Taxonomy" id="188477"/>
    <lineage>
        <taxon>Eukaryota</taxon>
        <taxon>Metazoa</taxon>
        <taxon>Spiralia</taxon>
        <taxon>Lophotrochozoa</taxon>
        <taxon>Mollusca</taxon>
        <taxon>Gastropoda</taxon>
        <taxon>Heterobranchia</taxon>
        <taxon>Euthyneura</taxon>
        <taxon>Panpulmonata</taxon>
        <taxon>Sacoglossa</taxon>
        <taxon>Placobranchoidea</taxon>
        <taxon>Plakobranchidae</taxon>
        <taxon>Elysia</taxon>
    </lineage>
</organism>
<dbReference type="Pfam" id="PF08755">
    <property type="entry name" value="YccV-like"/>
    <property type="match status" value="1"/>
</dbReference>